<evidence type="ECO:0000313" key="2">
    <source>
        <dbReference type="Proteomes" id="UP000305401"/>
    </source>
</evidence>
<comment type="caution">
    <text evidence="1">The sequence shown here is derived from an EMBL/GenBank/DDBJ whole genome shotgun (WGS) entry which is preliminary data.</text>
</comment>
<sequence>MDTTNQSPTARTNGFFGAFIDFFKISAPNYNANADKAKFNRIRLTTFISATCGYALYYVCRLSMNIVRKPIVDDGVFSETQLGIIGSCLFFVYAVGKLANGFLADRCNVRRFMATGLLLTAIVNLVLGMTEMFWVFALLWGLNGWFQSMGAPAGVVSLNRWYDNKDRGTFYGFWSASHNLGEAITFITIAILVGLAGWRSGMIGAGVIGVLGFFMLLLFMRDTPQSQGYLLGGNDAVSQMSEKLQKSDFNSAQKAVLRNKAIWILALASAFMYISRYAVNSWGVFYLEAQKGYSTLDASFIISISSICGIVGTVASGIISDKLFGGSRNVPALVFGLMNVTSLCLFLLVPGNNIWVDATAMVLFGLGIGVLICFLGGLMAVDIAPKAAAGAALGVVGIASYIGAGLQDVMNGVLIEGYKTIDASGNTVYDFTYVNWFWIGSALLSVVLTLLVWNAKRADD</sequence>
<organism evidence="1 2">
    <name type="scientific">Muribaculum caecicola</name>
    <dbReference type="NCBI Taxonomy" id="3038144"/>
    <lineage>
        <taxon>Bacteria</taxon>
        <taxon>Pseudomonadati</taxon>
        <taxon>Bacteroidota</taxon>
        <taxon>Bacteroidia</taxon>
        <taxon>Bacteroidales</taxon>
        <taxon>Muribaculaceae</taxon>
        <taxon>Muribaculum</taxon>
    </lineage>
</organism>
<accession>A0AC61S3I5</accession>
<proteinExistence type="predicted"/>
<evidence type="ECO:0000313" key="1">
    <source>
        <dbReference type="EMBL" id="THG43838.1"/>
    </source>
</evidence>
<keyword evidence="2" id="KW-1185">Reference proteome</keyword>
<dbReference type="Proteomes" id="UP000305401">
    <property type="component" value="Unassembled WGS sequence"/>
</dbReference>
<reference evidence="1" key="1">
    <citation type="submission" date="2019-04" db="EMBL/GenBank/DDBJ databases">
        <title>Microbes associate with the intestines of laboratory mice.</title>
        <authorList>
            <person name="Navarre W."/>
            <person name="Wong E."/>
            <person name="Huang K.C."/>
            <person name="Tropini C."/>
            <person name="Ng K."/>
            <person name="Yu B."/>
        </authorList>
    </citation>
    <scope>NUCLEOTIDE SEQUENCE</scope>
    <source>
        <strain evidence="1">NM86_A22</strain>
    </source>
</reference>
<gene>
    <name evidence="1" type="ORF">E5990_09990</name>
</gene>
<name>A0AC61S3I5_9BACT</name>
<protein>
    <submittedName>
        <fullName evidence="1">MFS transporter</fullName>
    </submittedName>
</protein>
<dbReference type="EMBL" id="SSTG01000173">
    <property type="protein sequence ID" value="THG43838.1"/>
    <property type="molecule type" value="Genomic_DNA"/>
</dbReference>